<evidence type="ECO:0000313" key="1">
    <source>
        <dbReference type="EMBL" id="CAB1454810.1"/>
    </source>
</evidence>
<evidence type="ECO:0000313" key="2">
    <source>
        <dbReference type="Proteomes" id="UP001153269"/>
    </source>
</evidence>
<keyword evidence="2" id="KW-1185">Reference proteome</keyword>
<dbReference type="Proteomes" id="UP001153269">
    <property type="component" value="Unassembled WGS sequence"/>
</dbReference>
<gene>
    <name evidence="1" type="ORF">PLEPLA_LOCUS42577</name>
</gene>
<name>A0A9N7VV63_PLEPL</name>
<organism evidence="1 2">
    <name type="scientific">Pleuronectes platessa</name>
    <name type="common">European plaice</name>
    <dbReference type="NCBI Taxonomy" id="8262"/>
    <lineage>
        <taxon>Eukaryota</taxon>
        <taxon>Metazoa</taxon>
        <taxon>Chordata</taxon>
        <taxon>Craniata</taxon>
        <taxon>Vertebrata</taxon>
        <taxon>Euteleostomi</taxon>
        <taxon>Actinopterygii</taxon>
        <taxon>Neopterygii</taxon>
        <taxon>Teleostei</taxon>
        <taxon>Neoteleostei</taxon>
        <taxon>Acanthomorphata</taxon>
        <taxon>Carangaria</taxon>
        <taxon>Pleuronectiformes</taxon>
        <taxon>Pleuronectoidei</taxon>
        <taxon>Pleuronectidae</taxon>
        <taxon>Pleuronectes</taxon>
    </lineage>
</organism>
<proteinExistence type="predicted"/>
<comment type="caution">
    <text evidence="1">The sequence shown here is derived from an EMBL/GenBank/DDBJ whole genome shotgun (WGS) entry which is preliminary data.</text>
</comment>
<dbReference type="EMBL" id="CADEAL010004226">
    <property type="protein sequence ID" value="CAB1454810.1"/>
    <property type="molecule type" value="Genomic_DNA"/>
</dbReference>
<accession>A0A9N7VV63</accession>
<dbReference type="AlphaFoldDB" id="A0A9N7VV63"/>
<protein>
    <submittedName>
        <fullName evidence="1">Uncharacterized protein</fullName>
    </submittedName>
</protein>
<reference evidence="1" key="1">
    <citation type="submission" date="2020-03" db="EMBL/GenBank/DDBJ databases">
        <authorList>
            <person name="Weist P."/>
        </authorList>
    </citation>
    <scope>NUCLEOTIDE SEQUENCE</scope>
</reference>
<sequence>MSVDLPLVGGQECSGCRSETTAGDRQPLFRLQISVIGCVVDSTQPAPSRSLSQGPGNCMLNLPWCDGPVYEGGSRGRVSAAAAAAHVTSLCGSLLRGGRPPSPHIPRPIREQTNWVKGGSRPNRLVPVAQAACSFPGRLLCSRHPEPVQRGAWLRSQRPSTTPSGLMCVCLCRGVARPLPPRSMEQEEFPNLVMQR</sequence>